<name>A0ABN3TZV6_9ACTN</name>
<comment type="caution">
    <text evidence="4">The sequence shown here is derived from an EMBL/GenBank/DDBJ whole genome shotgun (WGS) entry which is preliminary data.</text>
</comment>
<dbReference type="InterPro" id="IPR036188">
    <property type="entry name" value="FAD/NAD-bd_sf"/>
</dbReference>
<dbReference type="Proteomes" id="UP001500886">
    <property type="component" value="Unassembled WGS sequence"/>
</dbReference>
<dbReference type="InterPro" id="IPR001613">
    <property type="entry name" value="Flavin_amine_oxidase"/>
</dbReference>
<dbReference type="InterPro" id="IPR002937">
    <property type="entry name" value="Amino_oxidase"/>
</dbReference>
<evidence type="ECO:0000256" key="2">
    <source>
        <dbReference type="ARBA" id="ARBA00023002"/>
    </source>
</evidence>
<evidence type="ECO:0000256" key="1">
    <source>
        <dbReference type="ARBA" id="ARBA00001974"/>
    </source>
</evidence>
<dbReference type="RefSeq" id="WP_344437421.1">
    <property type="nucleotide sequence ID" value="NZ_BAAASL010000019.1"/>
</dbReference>
<dbReference type="SUPFAM" id="SSF51905">
    <property type="entry name" value="FAD/NAD(P)-binding domain"/>
    <property type="match status" value="1"/>
</dbReference>
<keyword evidence="5" id="KW-1185">Reference proteome</keyword>
<gene>
    <name evidence="4" type="ORF">GCM10010315_46360</name>
</gene>
<comment type="cofactor">
    <cofactor evidence="1">
        <name>FAD</name>
        <dbReference type="ChEBI" id="CHEBI:57692"/>
    </cofactor>
</comment>
<dbReference type="EMBL" id="BAAASL010000019">
    <property type="protein sequence ID" value="GAA2722055.1"/>
    <property type="molecule type" value="Genomic_DNA"/>
</dbReference>
<evidence type="ECO:0000313" key="5">
    <source>
        <dbReference type="Proteomes" id="UP001500886"/>
    </source>
</evidence>
<evidence type="ECO:0000313" key="4">
    <source>
        <dbReference type="EMBL" id="GAA2722055.1"/>
    </source>
</evidence>
<dbReference type="PANTHER" id="PTHR10742">
    <property type="entry name" value="FLAVIN MONOAMINE OXIDASE"/>
    <property type="match status" value="1"/>
</dbReference>
<protein>
    <submittedName>
        <fullName evidence="4">FAD-dependent oxidoreductase</fullName>
    </submittedName>
</protein>
<organism evidence="4 5">
    <name type="scientific">Streptomyces luteosporeus</name>
    <dbReference type="NCBI Taxonomy" id="173856"/>
    <lineage>
        <taxon>Bacteria</taxon>
        <taxon>Bacillati</taxon>
        <taxon>Actinomycetota</taxon>
        <taxon>Actinomycetes</taxon>
        <taxon>Kitasatosporales</taxon>
        <taxon>Streptomycetaceae</taxon>
        <taxon>Streptomyces</taxon>
    </lineage>
</organism>
<dbReference type="SUPFAM" id="SSF54373">
    <property type="entry name" value="FAD-linked reductases, C-terminal domain"/>
    <property type="match status" value="1"/>
</dbReference>
<dbReference type="Gene3D" id="3.50.50.60">
    <property type="entry name" value="FAD/NAD(P)-binding domain"/>
    <property type="match status" value="1"/>
</dbReference>
<evidence type="ECO:0000259" key="3">
    <source>
        <dbReference type="Pfam" id="PF01593"/>
    </source>
</evidence>
<accession>A0ABN3TZV6</accession>
<keyword evidence="2" id="KW-0560">Oxidoreductase</keyword>
<dbReference type="InterPro" id="IPR050281">
    <property type="entry name" value="Flavin_monoamine_oxidase"/>
</dbReference>
<dbReference type="Pfam" id="PF01593">
    <property type="entry name" value="Amino_oxidase"/>
    <property type="match status" value="1"/>
</dbReference>
<proteinExistence type="predicted"/>
<dbReference type="Gene3D" id="3.90.660.10">
    <property type="match status" value="1"/>
</dbReference>
<dbReference type="PANTHER" id="PTHR10742:SF410">
    <property type="entry name" value="LYSINE-SPECIFIC HISTONE DEMETHYLASE 2"/>
    <property type="match status" value="1"/>
</dbReference>
<sequence length="444" mass="46654">MPRSGPRPAETTDTLVVGAGAAGLSAARELRRAGRAVTVLEARTRTGGRLWTQEWQGLRIDLGASWIHGVRGNPVTDLAAEAGAATVVYDVGTLDYATGEGTVLYTADGRRAAGAEARRMRDDVRRTGRALYALAGKAPADRSLADGLAEVLPTLGLAGPRAAAVREAFGRMAEDDWGAGAGELALAALALGEDHEGAEVVFPRGYGQLTDHLAEGLDVRLGHVVTHVDHGGADGVVVRTRDHGAFTARRVLLTLPLGVLKAGDVTFAPALPEAKQQAVRRLGMGTYDKVYLRFPHVFWDDADLIRQQGGGAQGAFANWFNLHRVLGAPVLVALAGGPVARRLEAREDAAVVREALTALRGLYGEAVPEPVAHRVTRWAADPYARGAYSFPAAGFRPGDHEALAAPVGDRLYFAGEATSAEHSSTVHGALLSGLRAARQLLGAP</sequence>
<feature type="domain" description="Amine oxidase" evidence="3">
    <location>
        <begin position="22"/>
        <end position="441"/>
    </location>
</feature>
<dbReference type="PRINTS" id="PR00757">
    <property type="entry name" value="AMINEOXDASEF"/>
</dbReference>
<reference evidence="4 5" key="1">
    <citation type="journal article" date="2019" name="Int. J. Syst. Evol. Microbiol.">
        <title>The Global Catalogue of Microorganisms (GCM) 10K type strain sequencing project: providing services to taxonomists for standard genome sequencing and annotation.</title>
        <authorList>
            <consortium name="The Broad Institute Genomics Platform"/>
            <consortium name="The Broad Institute Genome Sequencing Center for Infectious Disease"/>
            <person name="Wu L."/>
            <person name="Ma J."/>
        </authorList>
    </citation>
    <scope>NUCLEOTIDE SEQUENCE [LARGE SCALE GENOMIC DNA]</scope>
    <source>
        <strain evidence="4 5">JCM 4542</strain>
    </source>
</reference>